<sequence length="445" mass="52192">MKKLDIEIKTISPMFSGRGDKKFALTPQSVRGVLRFWFRAILPRVVNIVDNNGNSKLKGEECFWNYKLLKDIESYIFGSTEIKSPFDVLVKYDKKDISDKQGKSLTNDKYNKYALYGQEDRYYLKENSKINIKFIIKKNISGLDKLLFYLLNLTSYLGGFGAKSRKGFGSFEIIKSNEYKIINTKSNLIKNLEEVLKEIIENMKKNYNNEKYIFEDKTLKKNFYDLNNIDYDIQNFTSSPTYPTLLSKKYVILESKNKFDTFLELYDYLYKPDPKTRYLNKDNSLKLNVGMYIKLKKVLRGKYVIKEGKIKSNEKLDEDSFRKGIYSIKNHENQSIQFVQSFLGLPINYKIGDRQFKGINSGNYTLSNSEGRKASQMFIKIYKENGKYRYRISLIRSKITNKNSFVNGKKIEDIKFNKGKNEFKVKGNENLKMVFDTLKNLKIVD</sequence>
<dbReference type="InParanoid" id="A0A7G1G5L4"/>
<dbReference type="GO" id="GO:0051607">
    <property type="term" value="P:defense response to virus"/>
    <property type="evidence" value="ECO:0007669"/>
    <property type="project" value="UniProtKB-KW"/>
</dbReference>
<dbReference type="KEGG" id="ocy:OSSY52_07170"/>
<evidence type="ECO:0000313" key="4">
    <source>
        <dbReference type="EMBL" id="BBE30576.1"/>
    </source>
</evidence>
<feature type="coiled-coil region" evidence="2">
    <location>
        <begin position="182"/>
        <end position="209"/>
    </location>
</feature>
<dbReference type="EMBL" id="AP018712">
    <property type="protein sequence ID" value="BBE30576.1"/>
    <property type="molecule type" value="Genomic_DNA"/>
</dbReference>
<keyword evidence="2" id="KW-0175">Coiled coil</keyword>
<evidence type="ECO:0000313" key="5">
    <source>
        <dbReference type="Proteomes" id="UP000516361"/>
    </source>
</evidence>
<dbReference type="Proteomes" id="UP000516361">
    <property type="component" value="Chromosome"/>
</dbReference>
<evidence type="ECO:0000256" key="2">
    <source>
        <dbReference type="SAM" id="Coils"/>
    </source>
</evidence>
<evidence type="ECO:0000259" key="3">
    <source>
        <dbReference type="Pfam" id="PF03787"/>
    </source>
</evidence>
<organism evidence="4 5">
    <name type="scientific">Tepiditoga spiralis</name>
    <dbReference type="NCBI Taxonomy" id="2108365"/>
    <lineage>
        <taxon>Bacteria</taxon>
        <taxon>Thermotogati</taxon>
        <taxon>Thermotogota</taxon>
        <taxon>Thermotogae</taxon>
        <taxon>Petrotogales</taxon>
        <taxon>Petrotogaceae</taxon>
        <taxon>Tepiditoga</taxon>
    </lineage>
</organism>
<accession>A0A7G1G5L4</accession>
<name>A0A7G1G5L4_9BACT</name>
<evidence type="ECO:0000256" key="1">
    <source>
        <dbReference type="ARBA" id="ARBA00023118"/>
    </source>
</evidence>
<protein>
    <submittedName>
        <fullName evidence="4">Type III-B CRISPR module RAMP protein Cmr1</fullName>
    </submittedName>
</protein>
<dbReference type="InterPro" id="IPR005537">
    <property type="entry name" value="RAMP_III_fam"/>
</dbReference>
<dbReference type="AlphaFoldDB" id="A0A7G1G5L4"/>
<proteinExistence type="predicted"/>
<dbReference type="Pfam" id="PF03787">
    <property type="entry name" value="RAMPs"/>
    <property type="match status" value="1"/>
</dbReference>
<feature type="domain" description="CRISPR type III-associated protein" evidence="3">
    <location>
        <begin position="7"/>
        <end position="172"/>
    </location>
</feature>
<keyword evidence="1" id="KW-0051">Antiviral defense</keyword>
<dbReference type="RefSeq" id="WP_190615658.1">
    <property type="nucleotide sequence ID" value="NZ_AP018712.1"/>
</dbReference>
<dbReference type="InterPro" id="IPR007522">
    <property type="entry name" value="CRISPR-assoc_prot_TM1795"/>
</dbReference>
<keyword evidence="5" id="KW-1185">Reference proteome</keyword>
<gene>
    <name evidence="4" type="ORF">OSSY52_07170</name>
</gene>
<dbReference type="NCBIfam" id="TIGR01894">
    <property type="entry name" value="cas_TM1795_cmr1"/>
    <property type="match status" value="1"/>
</dbReference>
<reference evidence="4 5" key="1">
    <citation type="submission" date="2018-06" db="EMBL/GenBank/DDBJ databases">
        <title>Genome sequencing of Oceanotoga sp. sy52.</title>
        <authorList>
            <person name="Mori K."/>
        </authorList>
    </citation>
    <scope>NUCLEOTIDE SEQUENCE [LARGE SCALE GENOMIC DNA]</scope>
    <source>
        <strain evidence="5">sy52</strain>
    </source>
</reference>